<comment type="similarity">
    <text evidence="1 3">Belongs to the Rab GDI family.</text>
</comment>
<dbReference type="GO" id="GO:0005829">
    <property type="term" value="C:cytosol"/>
    <property type="evidence" value="ECO:0000318"/>
    <property type="project" value="GO_Central"/>
</dbReference>
<gene>
    <name evidence="4" type="ORF">MONBRDRAFT_17747</name>
</gene>
<proteinExistence type="inferred from homology"/>
<dbReference type="InParanoid" id="A9UR89"/>
<evidence type="ECO:0000256" key="1">
    <source>
        <dbReference type="ARBA" id="ARBA00005593"/>
    </source>
</evidence>
<dbReference type="KEGG" id="mbr:MONBRDRAFT_17747"/>
<dbReference type="GO" id="GO:0007264">
    <property type="term" value="P:small GTPase-mediated signal transduction"/>
    <property type="evidence" value="ECO:0007669"/>
    <property type="project" value="InterPro"/>
</dbReference>
<dbReference type="FunFam" id="3.50.50.60:FF:000232">
    <property type="entry name" value="Rab GDP dissociation inhibitor"/>
    <property type="match status" value="1"/>
</dbReference>
<dbReference type="OMA" id="FETKAKM"/>
<organism evidence="4 5">
    <name type="scientific">Monosiga brevicollis</name>
    <name type="common">Choanoflagellate</name>
    <dbReference type="NCBI Taxonomy" id="81824"/>
    <lineage>
        <taxon>Eukaryota</taxon>
        <taxon>Choanoflagellata</taxon>
        <taxon>Craspedida</taxon>
        <taxon>Salpingoecidae</taxon>
        <taxon>Monosiga</taxon>
    </lineage>
</organism>
<accession>A9UR89</accession>
<dbReference type="RefSeq" id="XP_001743486.1">
    <property type="nucleotide sequence ID" value="XM_001743434.1"/>
</dbReference>
<dbReference type="EMBL" id="CH991544">
    <property type="protein sequence ID" value="EDQ92200.1"/>
    <property type="molecule type" value="Genomic_DNA"/>
</dbReference>
<dbReference type="InterPro" id="IPR018203">
    <property type="entry name" value="GDP_dissociation_inhibitor"/>
</dbReference>
<keyword evidence="2" id="KW-0343">GTPase activation</keyword>
<keyword evidence="5" id="KW-1185">Reference proteome</keyword>
<name>A9UR89_MONBE</name>
<evidence type="ECO:0000313" key="4">
    <source>
        <dbReference type="EMBL" id="EDQ92200.1"/>
    </source>
</evidence>
<dbReference type="GO" id="GO:0016192">
    <property type="term" value="P:vesicle-mediated transport"/>
    <property type="evidence" value="ECO:0000318"/>
    <property type="project" value="GO_Central"/>
</dbReference>
<dbReference type="GO" id="GO:0005093">
    <property type="term" value="F:Rab GDP-dissociation inhibitor activity"/>
    <property type="evidence" value="ECO:0000318"/>
    <property type="project" value="GO_Central"/>
</dbReference>
<dbReference type="PRINTS" id="PR00892">
    <property type="entry name" value="RABGDI"/>
</dbReference>
<dbReference type="Pfam" id="PF00996">
    <property type="entry name" value="GDI"/>
    <property type="match status" value="1"/>
</dbReference>
<dbReference type="SUPFAM" id="SSF51905">
    <property type="entry name" value="FAD/NAD(P)-binding domain"/>
    <property type="match status" value="2"/>
</dbReference>
<reference evidence="4 5" key="1">
    <citation type="journal article" date="2008" name="Nature">
        <title>The genome of the choanoflagellate Monosiga brevicollis and the origin of metazoans.</title>
        <authorList>
            <consortium name="JGI Sequencing"/>
            <person name="King N."/>
            <person name="Westbrook M.J."/>
            <person name="Young S.L."/>
            <person name="Kuo A."/>
            <person name="Abedin M."/>
            <person name="Chapman J."/>
            <person name="Fairclough S."/>
            <person name="Hellsten U."/>
            <person name="Isogai Y."/>
            <person name="Letunic I."/>
            <person name="Marr M."/>
            <person name="Pincus D."/>
            <person name="Putnam N."/>
            <person name="Rokas A."/>
            <person name="Wright K.J."/>
            <person name="Zuzow R."/>
            <person name="Dirks W."/>
            <person name="Good M."/>
            <person name="Goodstein D."/>
            <person name="Lemons D."/>
            <person name="Li W."/>
            <person name="Lyons J.B."/>
            <person name="Morris A."/>
            <person name="Nichols S."/>
            <person name="Richter D.J."/>
            <person name="Salamov A."/>
            <person name="Bork P."/>
            <person name="Lim W.A."/>
            <person name="Manning G."/>
            <person name="Miller W.T."/>
            <person name="McGinnis W."/>
            <person name="Shapiro H."/>
            <person name="Tjian R."/>
            <person name="Grigoriev I.V."/>
            <person name="Rokhsar D."/>
        </authorList>
    </citation>
    <scope>NUCLEOTIDE SEQUENCE [LARGE SCALE GENOMIC DNA]</scope>
    <source>
        <strain evidence="5">MX1 / ATCC 50154</strain>
    </source>
</reference>
<dbReference type="AlphaFoldDB" id="A9UR89"/>
<dbReference type="PRINTS" id="PR00891">
    <property type="entry name" value="RABGDIREP"/>
</dbReference>
<evidence type="ECO:0000256" key="2">
    <source>
        <dbReference type="ARBA" id="ARBA00022468"/>
    </source>
</evidence>
<sequence>MDEQYDAIVLGTGLKECVLSGLLSVNGKKVLHMDRNDYYGGASASMTPLEKLYEAFKKPNSPPESMGRGRDWNVDLVPKFLMANGLLVKMLLHTDVTRYLEFKNIEGSFVWKKGGKVHKVPSTESEALTSGLMGIFEKRRFRNLLVWVMGYDADDQETWKGLSPDMPMKEAYAKFGCDGNTQDFTGHALALYTTEDYLEQPLLETVKRIKLYRDSVARYEGTKSPYLYPLYGLGELPQGFARLSAIYGGTYMLAKPIEEVVMEGGKVVGVKSEGEVAKAPLVIGDPSYFPDQVKKEGEVVRAICLMDHPIPQTNNAVSCQIILPGNQVDRKNDIYIACVSAAHHVAAEGKYIAICSTMVETGNPEAELAPAFQTIGPVLEKFVSVDPLLVPTGDGKDSGIFVTKSYDASSHFETTCLDILDVYKRCMGEELDLDTPRKPAAEE</sequence>
<dbReference type="Gene3D" id="3.50.50.60">
    <property type="entry name" value="FAD/NAD(P)-binding domain"/>
    <property type="match status" value="1"/>
</dbReference>
<protein>
    <recommendedName>
        <fullName evidence="3">Rab GDP dissociation inhibitor</fullName>
    </recommendedName>
</protein>
<dbReference type="STRING" id="81824.A9UR89"/>
<dbReference type="Gene3D" id="1.10.405.10">
    <property type="entry name" value="Guanine Nucleotide Dissociation Inhibitor, domain 1"/>
    <property type="match status" value="1"/>
</dbReference>
<dbReference type="GO" id="GO:0005096">
    <property type="term" value="F:GTPase activator activity"/>
    <property type="evidence" value="ECO:0007669"/>
    <property type="project" value="UniProtKB-KW"/>
</dbReference>
<dbReference type="GeneID" id="5888574"/>
<evidence type="ECO:0000256" key="3">
    <source>
        <dbReference type="RuleBase" id="RU363124"/>
    </source>
</evidence>
<dbReference type="InterPro" id="IPR036188">
    <property type="entry name" value="FAD/NAD-bd_sf"/>
</dbReference>
<dbReference type="PANTHER" id="PTHR11787:SF8">
    <property type="entry name" value="RAB GDP DISSOCIATION INHIBITOR"/>
    <property type="match status" value="1"/>
</dbReference>
<dbReference type="PANTHER" id="PTHR11787">
    <property type="entry name" value="RAB GDP-DISSOCIATION INHIBITOR"/>
    <property type="match status" value="1"/>
</dbReference>
<evidence type="ECO:0000313" key="5">
    <source>
        <dbReference type="Proteomes" id="UP000001357"/>
    </source>
</evidence>
<dbReference type="FunFam" id="3.50.50.60:FF:000158">
    <property type="entry name" value="Rab GDP dissociation inhibitor"/>
    <property type="match status" value="1"/>
</dbReference>
<dbReference type="Gene3D" id="3.30.519.10">
    <property type="entry name" value="Guanine Nucleotide Dissociation Inhibitor, domain 2"/>
    <property type="match status" value="1"/>
</dbReference>
<dbReference type="FunCoup" id="A9UR89">
    <property type="interactions" value="1301"/>
</dbReference>
<dbReference type="eggNOG" id="KOG1439">
    <property type="taxonomic scope" value="Eukaryota"/>
</dbReference>
<dbReference type="InterPro" id="IPR000806">
    <property type="entry name" value="RabGDI"/>
</dbReference>
<dbReference type="Proteomes" id="UP000001357">
    <property type="component" value="Unassembled WGS sequence"/>
</dbReference>
<dbReference type="GO" id="GO:0015031">
    <property type="term" value="P:protein transport"/>
    <property type="evidence" value="ECO:0007669"/>
    <property type="project" value="InterPro"/>
</dbReference>
<dbReference type="FunFam" id="1.10.405.10:FF:000001">
    <property type="entry name" value="Rab GDP dissociation inhibitor"/>
    <property type="match status" value="1"/>
</dbReference>